<dbReference type="GO" id="GO:0061599">
    <property type="term" value="F:molybdopterin molybdotransferase activity"/>
    <property type="evidence" value="ECO:0007669"/>
    <property type="project" value="UniProtKB-EC"/>
</dbReference>
<sequence length="431" mass="43146">ARAGDAVGGAPVGGRGADARRRGGAGPDSGRVFAVAGGRRGAGRRAGPGAGRGGGGRGGRATVPQLGDGRLRGAGRGHDRSRVRPADPAAGGRPGRGRRHAAGGDSPGRSDPDHDRGADAGGRRRGGPIRGNGRAGRRTVRRAARIRRRVPGRQAVGQRPTGRGGRGAGERRAGGWDAPATTGAGAAGGAEPDDGARGSAPAGRDPLDRERGDWAGPGAVPGADPGQQRRHPDDDGAEVGRGTGRAGDLSRCRRGAARCLDGRTRSRPARHLRGRLAGRLRPGQGRAARRGRDRPLAGPDETGQAARFRPGARGAAAGAAGQSGRRRGQFRAVRPPGDPADAGPVRSVGTGDRGDPDRAVDEPRPTPPLRAGQSRGGWARPLPGPDGGGSRGRGTQFVSPGERTAGRPGAFGGGRAGNAATGSNGGLGFGI</sequence>
<feature type="non-terminal residue" evidence="2">
    <location>
        <position position="431"/>
    </location>
</feature>
<evidence type="ECO:0000256" key="1">
    <source>
        <dbReference type="SAM" id="MobiDB-lite"/>
    </source>
</evidence>
<dbReference type="AlphaFoldDB" id="A0A6J4U1G5"/>
<feature type="compositionally biased region" description="Basic and acidic residues" evidence="1">
    <location>
        <begin position="352"/>
        <end position="364"/>
    </location>
</feature>
<feature type="compositionally biased region" description="Basic and acidic residues" evidence="1">
    <location>
        <begin position="76"/>
        <end position="85"/>
    </location>
</feature>
<feature type="compositionally biased region" description="Low complexity" evidence="1">
    <location>
        <begin position="214"/>
        <end position="226"/>
    </location>
</feature>
<organism evidence="2">
    <name type="scientific">uncultured Thermomicrobiales bacterium</name>
    <dbReference type="NCBI Taxonomy" id="1645740"/>
    <lineage>
        <taxon>Bacteria</taxon>
        <taxon>Pseudomonadati</taxon>
        <taxon>Thermomicrobiota</taxon>
        <taxon>Thermomicrobia</taxon>
        <taxon>Thermomicrobiales</taxon>
        <taxon>environmental samples</taxon>
    </lineage>
</organism>
<proteinExistence type="predicted"/>
<feature type="compositionally biased region" description="Low complexity" evidence="1">
    <location>
        <begin position="296"/>
        <end position="323"/>
    </location>
</feature>
<feature type="compositionally biased region" description="Low complexity" evidence="1">
    <location>
        <begin position="175"/>
        <end position="184"/>
    </location>
</feature>
<feature type="compositionally biased region" description="Basic residues" evidence="1">
    <location>
        <begin position="135"/>
        <end position="151"/>
    </location>
</feature>
<evidence type="ECO:0000313" key="2">
    <source>
        <dbReference type="EMBL" id="CAA9538298.1"/>
    </source>
</evidence>
<dbReference type="EMBL" id="CADCWE010000099">
    <property type="protein sequence ID" value="CAA9538298.1"/>
    <property type="molecule type" value="Genomic_DNA"/>
</dbReference>
<feature type="region of interest" description="Disordered" evidence="1">
    <location>
        <begin position="1"/>
        <end position="431"/>
    </location>
</feature>
<gene>
    <name evidence="2" type="ORF">AVDCRST_MAG73-1640</name>
</gene>
<feature type="non-terminal residue" evidence="2">
    <location>
        <position position="1"/>
    </location>
</feature>
<reference evidence="2" key="1">
    <citation type="submission" date="2020-02" db="EMBL/GenBank/DDBJ databases">
        <authorList>
            <person name="Meier V. D."/>
        </authorList>
    </citation>
    <scope>NUCLEOTIDE SEQUENCE</scope>
    <source>
        <strain evidence="2">AVDCRST_MAG73</strain>
    </source>
</reference>
<dbReference type="EC" id="2.10.1.1" evidence="2"/>
<feature type="compositionally biased region" description="Gly residues" evidence="1">
    <location>
        <begin position="1"/>
        <end position="16"/>
    </location>
</feature>
<feature type="compositionally biased region" description="Basic residues" evidence="1">
    <location>
        <begin position="265"/>
        <end position="278"/>
    </location>
</feature>
<keyword evidence="2" id="KW-0808">Transferase</keyword>
<feature type="compositionally biased region" description="Basic and acidic residues" evidence="1">
    <location>
        <begin position="108"/>
        <end position="122"/>
    </location>
</feature>
<name>A0A6J4U1G5_9BACT</name>
<feature type="compositionally biased region" description="Gly residues" evidence="1">
    <location>
        <begin position="38"/>
        <end position="59"/>
    </location>
</feature>
<accession>A0A6J4U1G5</accession>
<protein>
    <submittedName>
        <fullName evidence="2">Molybdopterin molybdenumtransferase</fullName>
        <ecNumber evidence="2">2.10.1.1</ecNumber>
    </submittedName>
</protein>